<sequence>MKRFIIKRLILLVPMLLVVTMATFALSTMSAGDPAAIIARAETGTNSQKAVELVREELNLNRSYPQQYVHWLEKVVRLDMGTSYQTKKPVSEELMQRFPATLLLTVCATGIMFTLSLILGILSALHPNSLVDRIAKILSFITVSVPPFLFGLLLLYLFGVQWKLVSVVGSAGAGAVWLPAITLGVSHCGPFIMLIKSNMLRVLGMGYIKAARARGIKERSVVLHHALRNAILPALTKLGVTFGSMLGGSAVVESIFSWPGLGQMALDAIYNKDIPVLQGFMLVVATMIVLINLLVDIVYKSLDTKISIA</sequence>
<name>A0A858BRW9_9FIRM</name>
<feature type="transmembrane region" description="Helical" evidence="7">
    <location>
        <begin position="102"/>
        <end position="125"/>
    </location>
</feature>
<keyword evidence="3" id="KW-1003">Cell membrane</keyword>
<comment type="subcellular location">
    <subcellularLocation>
        <location evidence="1 7">Cell membrane</location>
        <topology evidence="1 7">Multi-pass membrane protein</topology>
    </subcellularLocation>
</comment>
<dbReference type="Pfam" id="PF19300">
    <property type="entry name" value="BPD_transp_1_N"/>
    <property type="match status" value="1"/>
</dbReference>
<organism evidence="9 10">
    <name type="scientific">Aminipila butyrica</name>
    <dbReference type="NCBI Taxonomy" id="433296"/>
    <lineage>
        <taxon>Bacteria</taxon>
        <taxon>Bacillati</taxon>
        <taxon>Bacillota</taxon>
        <taxon>Clostridia</taxon>
        <taxon>Peptostreptococcales</taxon>
        <taxon>Anaerovoracaceae</taxon>
        <taxon>Aminipila</taxon>
    </lineage>
</organism>
<feature type="transmembrane region" description="Helical" evidence="7">
    <location>
        <begin position="137"/>
        <end position="159"/>
    </location>
</feature>
<dbReference type="InterPro" id="IPR035906">
    <property type="entry name" value="MetI-like_sf"/>
</dbReference>
<evidence type="ECO:0000256" key="1">
    <source>
        <dbReference type="ARBA" id="ARBA00004651"/>
    </source>
</evidence>
<dbReference type="RefSeq" id="WP_163064992.1">
    <property type="nucleotide sequence ID" value="NZ_CP048649.1"/>
</dbReference>
<keyword evidence="4 7" id="KW-0812">Transmembrane</keyword>
<feature type="transmembrane region" description="Helical" evidence="7">
    <location>
        <begin position="171"/>
        <end position="195"/>
    </location>
</feature>
<dbReference type="GO" id="GO:0005886">
    <property type="term" value="C:plasma membrane"/>
    <property type="evidence" value="ECO:0007669"/>
    <property type="project" value="UniProtKB-SubCell"/>
</dbReference>
<evidence type="ECO:0000313" key="10">
    <source>
        <dbReference type="Proteomes" id="UP000466848"/>
    </source>
</evidence>
<evidence type="ECO:0000313" key="9">
    <source>
        <dbReference type="EMBL" id="QIB68072.1"/>
    </source>
</evidence>
<keyword evidence="6 7" id="KW-0472">Membrane</keyword>
<dbReference type="PANTHER" id="PTHR43163:SF6">
    <property type="entry name" value="DIPEPTIDE TRANSPORT SYSTEM PERMEASE PROTEIN DPPB-RELATED"/>
    <property type="match status" value="1"/>
</dbReference>
<feature type="transmembrane region" description="Helical" evidence="7">
    <location>
        <begin position="276"/>
        <end position="299"/>
    </location>
</feature>
<dbReference type="PROSITE" id="PS50928">
    <property type="entry name" value="ABC_TM1"/>
    <property type="match status" value="1"/>
</dbReference>
<evidence type="ECO:0000256" key="3">
    <source>
        <dbReference type="ARBA" id="ARBA00022475"/>
    </source>
</evidence>
<dbReference type="Proteomes" id="UP000466848">
    <property type="component" value="Chromosome"/>
</dbReference>
<dbReference type="GO" id="GO:0055085">
    <property type="term" value="P:transmembrane transport"/>
    <property type="evidence" value="ECO:0007669"/>
    <property type="project" value="InterPro"/>
</dbReference>
<feature type="transmembrane region" description="Helical" evidence="7">
    <location>
        <begin position="238"/>
        <end position="256"/>
    </location>
</feature>
<accession>A0A858BRW9</accession>
<evidence type="ECO:0000256" key="5">
    <source>
        <dbReference type="ARBA" id="ARBA00022989"/>
    </source>
</evidence>
<dbReference type="CDD" id="cd06261">
    <property type="entry name" value="TM_PBP2"/>
    <property type="match status" value="1"/>
</dbReference>
<evidence type="ECO:0000256" key="2">
    <source>
        <dbReference type="ARBA" id="ARBA00022448"/>
    </source>
</evidence>
<dbReference type="PANTHER" id="PTHR43163">
    <property type="entry name" value="DIPEPTIDE TRANSPORT SYSTEM PERMEASE PROTEIN DPPB-RELATED"/>
    <property type="match status" value="1"/>
</dbReference>
<keyword evidence="2 7" id="KW-0813">Transport</keyword>
<proteinExistence type="inferred from homology"/>
<dbReference type="AlphaFoldDB" id="A0A858BRW9"/>
<comment type="similarity">
    <text evidence="7">Belongs to the binding-protein-dependent transport system permease family.</text>
</comment>
<dbReference type="KEGG" id="abut:Ami103574_01550"/>
<evidence type="ECO:0000256" key="7">
    <source>
        <dbReference type="RuleBase" id="RU363032"/>
    </source>
</evidence>
<keyword evidence="5 7" id="KW-1133">Transmembrane helix</keyword>
<dbReference type="Pfam" id="PF00528">
    <property type="entry name" value="BPD_transp_1"/>
    <property type="match status" value="1"/>
</dbReference>
<evidence type="ECO:0000256" key="4">
    <source>
        <dbReference type="ARBA" id="ARBA00022692"/>
    </source>
</evidence>
<dbReference type="InterPro" id="IPR000515">
    <property type="entry name" value="MetI-like"/>
</dbReference>
<evidence type="ECO:0000256" key="6">
    <source>
        <dbReference type="ARBA" id="ARBA00023136"/>
    </source>
</evidence>
<protein>
    <submittedName>
        <fullName evidence="9">ABC transporter permease</fullName>
    </submittedName>
</protein>
<evidence type="ECO:0000259" key="8">
    <source>
        <dbReference type="PROSITE" id="PS50928"/>
    </source>
</evidence>
<dbReference type="EMBL" id="CP048649">
    <property type="protein sequence ID" value="QIB68072.1"/>
    <property type="molecule type" value="Genomic_DNA"/>
</dbReference>
<dbReference type="Gene3D" id="1.10.3720.10">
    <property type="entry name" value="MetI-like"/>
    <property type="match status" value="1"/>
</dbReference>
<feature type="domain" description="ABC transmembrane type-1" evidence="8">
    <location>
        <begin position="98"/>
        <end position="299"/>
    </location>
</feature>
<dbReference type="SUPFAM" id="SSF161098">
    <property type="entry name" value="MetI-like"/>
    <property type="match status" value="1"/>
</dbReference>
<dbReference type="InterPro" id="IPR045621">
    <property type="entry name" value="BPD_transp_1_N"/>
</dbReference>
<gene>
    <name evidence="9" type="ORF">Ami103574_01550</name>
</gene>
<reference evidence="9 10" key="1">
    <citation type="submission" date="2020-02" db="EMBL/GenBank/DDBJ databases">
        <authorList>
            <person name="Kim Y.B."/>
            <person name="Roh S.W."/>
        </authorList>
    </citation>
    <scope>NUCLEOTIDE SEQUENCE [LARGE SCALE GENOMIC DNA]</scope>
    <source>
        <strain evidence="9 10">DSM 103574</strain>
    </source>
</reference>
<keyword evidence="10" id="KW-1185">Reference proteome</keyword>